<dbReference type="KEGG" id="zga:ZOBELLIA_3401"/>
<protein>
    <submittedName>
        <fullName evidence="2">Uncharacterized protein</fullName>
    </submittedName>
</protein>
<keyword evidence="1" id="KW-0472">Membrane</keyword>
<evidence type="ECO:0000313" key="2">
    <source>
        <dbReference type="EMBL" id="CAZ97539.1"/>
    </source>
</evidence>
<name>G0L8G1_ZOBGA</name>
<sequence>MAFAFRHARSVIFWFCFFFFCSKAKSHPDSYRDCGHHKNTQAFRLSLKPVLFIGCVTCRLFSLTFPLFFYNN</sequence>
<keyword evidence="1" id="KW-0812">Transmembrane</keyword>
<gene>
    <name evidence="2" type="ordered locus">zobellia_3401</name>
</gene>
<accession>G0L8G1</accession>
<evidence type="ECO:0000256" key="1">
    <source>
        <dbReference type="SAM" id="Phobius"/>
    </source>
</evidence>
<proteinExistence type="predicted"/>
<dbReference type="AlphaFoldDB" id="G0L8G1"/>
<dbReference type="EMBL" id="FP476056">
    <property type="protein sequence ID" value="CAZ97539.1"/>
    <property type="molecule type" value="Genomic_DNA"/>
</dbReference>
<organism evidence="2 3">
    <name type="scientific">Zobellia galactanivorans (strain DSM 12802 / CCUG 47099 / CIP 106680 / NCIMB 13871 / Dsij)</name>
    <dbReference type="NCBI Taxonomy" id="63186"/>
    <lineage>
        <taxon>Bacteria</taxon>
        <taxon>Pseudomonadati</taxon>
        <taxon>Bacteroidota</taxon>
        <taxon>Flavobacteriia</taxon>
        <taxon>Flavobacteriales</taxon>
        <taxon>Flavobacteriaceae</taxon>
        <taxon>Zobellia</taxon>
    </lineage>
</organism>
<evidence type="ECO:0000313" key="3">
    <source>
        <dbReference type="Proteomes" id="UP000008898"/>
    </source>
</evidence>
<dbReference type="HOGENOM" id="CLU_2721453_0_0_10"/>
<dbReference type="Proteomes" id="UP000008898">
    <property type="component" value="Chromosome"/>
</dbReference>
<keyword evidence="3" id="KW-1185">Reference proteome</keyword>
<feature type="transmembrane region" description="Helical" evidence="1">
    <location>
        <begin position="50"/>
        <end position="70"/>
    </location>
</feature>
<reference evidence="2 3" key="2">
    <citation type="journal article" date="2012" name="Environ. Microbiol.">
        <title>Characterization of the first alginolytic operons in a marine bacterium: from their emergence in marine Flavobacteriia to their independent transfers to marine Proteobacteria and human gut Bacteroides.</title>
        <authorList>
            <person name="Thomas F."/>
            <person name="Barbeyron T."/>
            <person name="Tonon T."/>
            <person name="Genicot S."/>
            <person name="Czjzek M."/>
            <person name="Michel G."/>
        </authorList>
    </citation>
    <scope>NUCLEOTIDE SEQUENCE [LARGE SCALE GENOMIC DNA]</scope>
    <source>
        <strain evidence="3">DSM 12802 / CCUG 47099 / CIP 106680 / NCIMB 13871 / Dsij</strain>
    </source>
</reference>
<reference evidence="3" key="1">
    <citation type="submission" date="2009-07" db="EMBL/GenBank/DDBJ databases">
        <title>Complete genome sequence of Zobellia galactanivorans Dsij.</title>
        <authorList>
            <consortium name="Genoscope - CEA"/>
        </authorList>
    </citation>
    <scope>NUCLEOTIDE SEQUENCE [LARGE SCALE GENOMIC DNA]</scope>
    <source>
        <strain evidence="3">DSM 12802 / CCUG 47099 / CIP 106680 / NCIMB 13871 / Dsij</strain>
    </source>
</reference>
<keyword evidence="1" id="KW-1133">Transmembrane helix</keyword>